<dbReference type="EMBL" id="JAVXUP010002225">
    <property type="protein sequence ID" value="KAK3004652.1"/>
    <property type="molecule type" value="Genomic_DNA"/>
</dbReference>
<evidence type="ECO:0000256" key="1">
    <source>
        <dbReference type="SAM" id="MobiDB-lite"/>
    </source>
</evidence>
<dbReference type="FunFam" id="3.40.50.790:FF:000012">
    <property type="entry name" value="Ribosomal protein L1p/L10e family"/>
    <property type="match status" value="1"/>
</dbReference>
<name>A0AA89AJK3_9ASTE</name>
<dbReference type="InterPro" id="IPR023674">
    <property type="entry name" value="Ribosomal_uL1-like"/>
</dbReference>
<comment type="caution">
    <text evidence="3">The sequence shown here is derived from an EMBL/GenBank/DDBJ whole genome shotgun (WGS) entry which is preliminary data.</text>
</comment>
<dbReference type="EMBL" id="JAVXUP010003399">
    <property type="protein sequence ID" value="KAK2999083.1"/>
    <property type="molecule type" value="Genomic_DNA"/>
</dbReference>
<dbReference type="PANTHER" id="PTHR23105">
    <property type="entry name" value="RIBOSOMAL PROTEIN L7AE FAMILY MEMBER"/>
    <property type="match status" value="1"/>
</dbReference>
<evidence type="ECO:0000313" key="2">
    <source>
        <dbReference type="EMBL" id="KAK2999083.1"/>
    </source>
</evidence>
<dbReference type="Pfam" id="PF00687">
    <property type="entry name" value="Ribosomal_L1"/>
    <property type="match status" value="1"/>
</dbReference>
<dbReference type="SUPFAM" id="SSF56808">
    <property type="entry name" value="Ribosomal protein L1"/>
    <property type="match status" value="1"/>
</dbReference>
<dbReference type="CDD" id="cd00403">
    <property type="entry name" value="Ribosomal_L1"/>
    <property type="match status" value="1"/>
</dbReference>
<feature type="region of interest" description="Disordered" evidence="1">
    <location>
        <begin position="38"/>
        <end position="57"/>
    </location>
</feature>
<feature type="compositionally biased region" description="Pro residues" evidence="1">
    <location>
        <begin position="1"/>
        <end position="12"/>
    </location>
</feature>
<gene>
    <name evidence="3" type="ORF">RJ639_019406</name>
    <name evidence="2" type="ORF">RJ639_023979</name>
</gene>
<accession>A0AA89AJK3</accession>
<proteinExistence type="predicted"/>
<evidence type="ECO:0008006" key="5">
    <source>
        <dbReference type="Google" id="ProtNLM"/>
    </source>
</evidence>
<sequence length="353" mass="39799">MAMAPGNPPPASLPTSKDVDRVSRDAIRKAVNALLKWKKLQSKNPPEEEEEQQRQQEDQDDFIYLLVTLKRVPPKDDTKTPHKIPLPHPLQDPALSDFCLIIADRPNSAHSKLTVESTTQKLKSQQIPISKVLKLSTLKSDFNTFQSKRTLYDSYDTFFADRRVVPLLPKVLGKQFYKKKRKLPVPVDLSKSNWKEQIETACSSALLCLGTGTCSVVRVGKVGMGSGEVVENVVAAIDGVVQVVPKGWSGVRSFHLKFSESLALPVYQKLPIRRRSAIDLGPLYEEMQDNDMWDVNLHFLVSLMEEEQQAFVLKAHCVHAIQIWVLSSVFFSEVQYHLSKHISMSVMLTGHDD</sequence>
<evidence type="ECO:0000313" key="3">
    <source>
        <dbReference type="EMBL" id="KAK3004652.1"/>
    </source>
</evidence>
<keyword evidence="4" id="KW-1185">Reference proteome</keyword>
<protein>
    <recommendedName>
        <fullName evidence="5">Ribosomal protein L1</fullName>
    </recommendedName>
</protein>
<evidence type="ECO:0000313" key="4">
    <source>
        <dbReference type="Proteomes" id="UP001188597"/>
    </source>
</evidence>
<dbReference type="Gene3D" id="3.40.50.790">
    <property type="match status" value="1"/>
</dbReference>
<dbReference type="InterPro" id="IPR016095">
    <property type="entry name" value="Ribosomal_uL1_3-a/b-sand"/>
</dbReference>
<dbReference type="InterPro" id="IPR050257">
    <property type="entry name" value="eL8/uL1-like"/>
</dbReference>
<dbReference type="InterPro" id="IPR028364">
    <property type="entry name" value="Ribosomal_uL1/biogenesis"/>
</dbReference>
<dbReference type="AlphaFoldDB" id="A0AA89AJK3"/>
<reference evidence="3" key="1">
    <citation type="submission" date="2022-12" db="EMBL/GenBank/DDBJ databases">
        <title>Draft genome assemblies for two species of Escallonia (Escalloniales).</title>
        <authorList>
            <person name="Chanderbali A."/>
            <person name="Dervinis C."/>
            <person name="Anghel I."/>
            <person name="Soltis D."/>
            <person name="Soltis P."/>
            <person name="Zapata F."/>
        </authorList>
    </citation>
    <scope>NUCLEOTIDE SEQUENCE</scope>
    <source>
        <strain evidence="3">UCBG64.0493</strain>
        <tissue evidence="3">Leaf</tissue>
    </source>
</reference>
<dbReference type="Gene3D" id="3.30.190.20">
    <property type="match status" value="1"/>
</dbReference>
<feature type="region of interest" description="Disordered" evidence="1">
    <location>
        <begin position="1"/>
        <end position="25"/>
    </location>
</feature>
<dbReference type="Proteomes" id="UP001188597">
    <property type="component" value="Unassembled WGS sequence"/>
</dbReference>
<dbReference type="GO" id="GO:0003723">
    <property type="term" value="F:RNA binding"/>
    <property type="evidence" value="ECO:0007669"/>
    <property type="project" value="InterPro"/>
</dbReference>
<organism evidence="3 4">
    <name type="scientific">Escallonia herrerae</name>
    <dbReference type="NCBI Taxonomy" id="1293975"/>
    <lineage>
        <taxon>Eukaryota</taxon>
        <taxon>Viridiplantae</taxon>
        <taxon>Streptophyta</taxon>
        <taxon>Embryophyta</taxon>
        <taxon>Tracheophyta</taxon>
        <taxon>Spermatophyta</taxon>
        <taxon>Magnoliopsida</taxon>
        <taxon>eudicotyledons</taxon>
        <taxon>Gunneridae</taxon>
        <taxon>Pentapetalae</taxon>
        <taxon>asterids</taxon>
        <taxon>campanulids</taxon>
        <taxon>Escalloniales</taxon>
        <taxon>Escalloniaceae</taxon>
        <taxon>Escallonia</taxon>
    </lineage>
</organism>